<evidence type="ECO:0000313" key="2">
    <source>
        <dbReference type="Proteomes" id="UP000681075"/>
    </source>
</evidence>
<dbReference type="Pfam" id="PF13692">
    <property type="entry name" value="Glyco_trans_1_4"/>
    <property type="match status" value="1"/>
</dbReference>
<reference evidence="1" key="1">
    <citation type="submission" date="2021-02" db="EMBL/GenBank/DDBJ databases">
        <title>Genome sequence of Rhodospirillales sp. strain TMPK1 isolated from soil.</title>
        <authorList>
            <person name="Nakai R."/>
            <person name="Kusada H."/>
            <person name="Tamaki H."/>
        </authorList>
    </citation>
    <scope>NUCLEOTIDE SEQUENCE</scope>
    <source>
        <strain evidence="1">TMPK1</strain>
    </source>
</reference>
<name>A0A8S8XHN9_9PROT</name>
<proteinExistence type="predicted"/>
<dbReference type="Proteomes" id="UP000681075">
    <property type="component" value="Unassembled WGS sequence"/>
</dbReference>
<accession>A0A8S8XHN9</accession>
<dbReference type="Gene3D" id="3.40.50.2000">
    <property type="entry name" value="Glycogen Phosphorylase B"/>
    <property type="match status" value="1"/>
</dbReference>
<evidence type="ECO:0008006" key="3">
    <source>
        <dbReference type="Google" id="ProtNLM"/>
    </source>
</evidence>
<keyword evidence="2" id="KW-1185">Reference proteome</keyword>
<evidence type="ECO:0000313" key="1">
    <source>
        <dbReference type="EMBL" id="GIL41492.1"/>
    </source>
</evidence>
<dbReference type="EMBL" id="BOPV01000001">
    <property type="protein sequence ID" value="GIL41492.1"/>
    <property type="molecule type" value="Genomic_DNA"/>
</dbReference>
<dbReference type="RefSeq" id="WP_420244982.1">
    <property type="nucleotide sequence ID" value="NZ_BOPV01000001.1"/>
</dbReference>
<gene>
    <name evidence="1" type="ORF">TMPK1_37290</name>
</gene>
<protein>
    <recommendedName>
        <fullName evidence="3">Glycosyltransferase</fullName>
    </recommendedName>
</protein>
<sequence length="527" mass="57927">MNPAETAEGLVRELLQIAAAPLPIEERDDALTAVLQRATALDAHDAVLFIQLCEAARWPDAWLRSSLLAALTGRDQWFLDLAQRSSALIDEPDLLVELMFNLQTAMFVQRQVPSREARAEIDRILRQIYRASTEQVVAQIAPPRRTTNDIRRIAILTPQLLSLYHAPTRDALWLASALDARGIEAVVINSNCWPYETKLRLFQARIAYSESELAGLQTLAALGGRWKTPLTVFTPERGSIVQLCRDVSNFVQHHQIDAIISHDAPFVQDTLAAQLPLLWIATGGTVPYGRADAIWVARELLDDDAIAKAHRMGIRMVLPRELLFTLPQPASAFPRETLSISNEAILIVVIGNRLENELDMQFIDLMSDILAEVPLAVLLLAGISTERAAKRFNSPRVRPGQVIGMGHCSDLRGLCAVVDILVNPFRIGGGTSAQTAMAEGVPIVTLAMGDVGAVAGEELASPDVESFINRLRLLVSDPEARKRESARSLARIEARFDFDRQVDEMLATLRTLAADPTPSFEVVAATG</sequence>
<dbReference type="AlphaFoldDB" id="A0A8S8XHN9"/>
<comment type="caution">
    <text evidence="1">The sequence shown here is derived from an EMBL/GenBank/DDBJ whole genome shotgun (WGS) entry which is preliminary data.</text>
</comment>
<organism evidence="1 2">
    <name type="scientific">Roseiterribacter gracilis</name>
    <dbReference type="NCBI Taxonomy" id="2812848"/>
    <lineage>
        <taxon>Bacteria</taxon>
        <taxon>Pseudomonadati</taxon>
        <taxon>Pseudomonadota</taxon>
        <taxon>Alphaproteobacteria</taxon>
        <taxon>Rhodospirillales</taxon>
        <taxon>Roseiterribacteraceae</taxon>
        <taxon>Roseiterribacter</taxon>
    </lineage>
</organism>
<dbReference type="SUPFAM" id="SSF53756">
    <property type="entry name" value="UDP-Glycosyltransferase/glycogen phosphorylase"/>
    <property type="match status" value="1"/>
</dbReference>